<dbReference type="PATRIC" id="fig|1300341.3.peg.1694"/>
<keyword evidence="1 4" id="KW-0808">Transferase</keyword>
<dbReference type="InterPro" id="IPR029044">
    <property type="entry name" value="Nucleotide-diphossugar_trans"/>
</dbReference>
<proteinExistence type="predicted"/>
<dbReference type="GO" id="GO:0016779">
    <property type="term" value="F:nucleotidyltransferase activity"/>
    <property type="evidence" value="ECO:0007669"/>
    <property type="project" value="UniProtKB-KW"/>
</dbReference>
<dbReference type="STRING" id="1300341.I595_1501"/>
<evidence type="ECO:0000313" key="5">
    <source>
        <dbReference type="Proteomes" id="UP000050280"/>
    </source>
</evidence>
<dbReference type="AlphaFoldDB" id="A0A0P7AHM1"/>
<dbReference type="Gene3D" id="3.90.550.10">
    <property type="entry name" value="Spore Coat Polysaccharide Biosynthesis Protein SpsA, Chain A"/>
    <property type="match status" value="1"/>
</dbReference>
<dbReference type="SUPFAM" id="SSF53448">
    <property type="entry name" value="Nucleotide-diphospho-sugar transferases"/>
    <property type="match status" value="1"/>
</dbReference>
<evidence type="ECO:0000256" key="1">
    <source>
        <dbReference type="ARBA" id="ARBA00022679"/>
    </source>
</evidence>
<keyword evidence="5" id="KW-1185">Reference proteome</keyword>
<dbReference type="EMBL" id="LDJX01000002">
    <property type="protein sequence ID" value="KPM33074.1"/>
    <property type="molecule type" value="Genomic_DNA"/>
</dbReference>
<dbReference type="Proteomes" id="UP000050280">
    <property type="component" value="Unassembled WGS sequence"/>
</dbReference>
<sequence length="290" mass="33104">MVKHLIILAGGASSRMKQNTLETSLSKDTLKQANTRNKGLIEIGEQNVPFLHYLLYHVKKAGFASVYIVIGETDTLFQEVYGNKDQNNTFKGLRVSFVRQYIPNGRAKPYGTADAVFQALEQYPHLQTSTFVVCNCDNLYSLQAFKNLRETQAQNALMGYDRDNLQYPLERIARFALMKMDNHGFLLDIVEKPSPIETDHFYDAAGKLRVSMNIFKFDGQLFYPFLRDCLVHPERNEKELPTALLNMVGEHPKSVKVIPIAEHVIDLTSKDDILNVDAYLKTQFPHGLDW</sequence>
<dbReference type="PANTHER" id="PTHR43584">
    <property type="entry name" value="NUCLEOTIDYL TRANSFERASE"/>
    <property type="match status" value="1"/>
</dbReference>
<organism evidence="4 5">
    <name type="scientific">Croceitalea dokdonensis DOKDO 023</name>
    <dbReference type="NCBI Taxonomy" id="1300341"/>
    <lineage>
        <taxon>Bacteria</taxon>
        <taxon>Pseudomonadati</taxon>
        <taxon>Bacteroidota</taxon>
        <taxon>Flavobacteriia</taxon>
        <taxon>Flavobacteriales</taxon>
        <taxon>Flavobacteriaceae</taxon>
        <taxon>Croceitalea</taxon>
    </lineage>
</organism>
<evidence type="ECO:0000259" key="3">
    <source>
        <dbReference type="Pfam" id="PF00483"/>
    </source>
</evidence>
<evidence type="ECO:0000313" key="4">
    <source>
        <dbReference type="EMBL" id="KPM33074.1"/>
    </source>
</evidence>
<accession>A0A0P7AHM1</accession>
<feature type="domain" description="Nucleotidyl transferase" evidence="3">
    <location>
        <begin position="6"/>
        <end position="262"/>
    </location>
</feature>
<dbReference type="RefSeq" id="WP_054558625.1">
    <property type="nucleotide sequence ID" value="NZ_LDJX01000002.1"/>
</dbReference>
<evidence type="ECO:0000256" key="2">
    <source>
        <dbReference type="ARBA" id="ARBA00022695"/>
    </source>
</evidence>
<name>A0A0P7AHM1_9FLAO</name>
<dbReference type="OrthoDB" id="9779926at2"/>
<gene>
    <name evidence="4" type="ORF">I595_1501</name>
</gene>
<dbReference type="PANTHER" id="PTHR43584:SF8">
    <property type="entry name" value="N-ACETYLMURAMATE ALPHA-1-PHOSPHATE URIDYLYLTRANSFERASE"/>
    <property type="match status" value="1"/>
</dbReference>
<dbReference type="Pfam" id="PF00483">
    <property type="entry name" value="NTP_transferase"/>
    <property type="match status" value="1"/>
</dbReference>
<keyword evidence="2" id="KW-0548">Nucleotidyltransferase</keyword>
<dbReference type="InterPro" id="IPR005835">
    <property type="entry name" value="NTP_transferase_dom"/>
</dbReference>
<comment type="caution">
    <text evidence="4">The sequence shown here is derived from an EMBL/GenBank/DDBJ whole genome shotgun (WGS) entry which is preliminary data.</text>
</comment>
<reference evidence="4 5" key="1">
    <citation type="submission" date="2015-09" db="EMBL/GenBank/DDBJ databases">
        <title>Genome sequence of the marine flavobacterium Croceitalea dokdonensis DOKDO 023 that contains proton- and sodium-pumping rhodopsins.</title>
        <authorList>
            <person name="Kwon S.-K."/>
            <person name="Lee H.K."/>
            <person name="Kwak M.-J."/>
            <person name="Kim J.F."/>
        </authorList>
    </citation>
    <scope>NUCLEOTIDE SEQUENCE [LARGE SCALE GENOMIC DNA]</scope>
    <source>
        <strain evidence="4 5">DOKDO 023</strain>
    </source>
</reference>
<dbReference type="InterPro" id="IPR050065">
    <property type="entry name" value="GlmU-like"/>
</dbReference>
<protein>
    <submittedName>
        <fullName evidence="4">Glucose-1-phosphate thymidylyltransferase</fullName>
    </submittedName>
</protein>